<dbReference type="EnsemblBacteria" id="AAM71900">
    <property type="protein sequence ID" value="AAM71900"/>
    <property type="gene ID" value="CT0661"/>
</dbReference>
<dbReference type="AlphaFoldDB" id="Q8KEM6"/>
<dbReference type="Proteomes" id="UP000001007">
    <property type="component" value="Chromosome"/>
</dbReference>
<dbReference type="EMBL" id="AE006470">
    <property type="protein sequence ID" value="AAM71900.1"/>
    <property type="molecule type" value="Genomic_DNA"/>
</dbReference>
<organism evidence="1 2">
    <name type="scientific">Chlorobaculum tepidum (strain ATCC 49652 / DSM 12025 / NBRC 103806 / TLS)</name>
    <name type="common">Chlorobium tepidum</name>
    <dbReference type="NCBI Taxonomy" id="194439"/>
    <lineage>
        <taxon>Bacteria</taxon>
        <taxon>Pseudomonadati</taxon>
        <taxon>Chlorobiota</taxon>
        <taxon>Chlorobiia</taxon>
        <taxon>Chlorobiales</taxon>
        <taxon>Chlorobiaceae</taxon>
        <taxon>Chlorobaculum</taxon>
    </lineage>
</organism>
<dbReference type="HOGENOM" id="CLU_3097068_0_0_10"/>
<accession>Q8KEM6</accession>
<evidence type="ECO:0000313" key="1">
    <source>
        <dbReference type="EMBL" id="AAM71900.1"/>
    </source>
</evidence>
<reference evidence="1 2" key="1">
    <citation type="journal article" date="2002" name="Proc. Natl. Acad. Sci. U.S.A.">
        <title>The complete genome sequence of Chlorobium tepidum TLS, a photosynthetic, anaerobic, green-sulfur bacterium.</title>
        <authorList>
            <person name="Eisen J.A."/>
            <person name="Nelson K.E."/>
            <person name="Paulsen I.T."/>
            <person name="Heidelberg J.F."/>
            <person name="Wu M."/>
            <person name="Dodson R.J."/>
            <person name="Deboy R."/>
            <person name="Gwinn M.L."/>
            <person name="Nelson W.C."/>
            <person name="Haft D.H."/>
            <person name="Hickey E.K."/>
            <person name="Peterson J.D."/>
            <person name="Durkin A.S."/>
            <person name="Kolonay J.L."/>
            <person name="Yang F."/>
            <person name="Holt I."/>
            <person name="Umayam L.A."/>
            <person name="Mason T."/>
            <person name="Brenner M."/>
            <person name="Shea T.P."/>
            <person name="Parksey D."/>
            <person name="Nierman W.C."/>
            <person name="Feldblyum T.V."/>
            <person name="Hansen C.L."/>
            <person name="Craven M.B."/>
            <person name="Radune D."/>
            <person name="Vamathevan J."/>
            <person name="Khouri H."/>
            <person name="White O."/>
            <person name="Gruber T.M."/>
            <person name="Ketchum K.A."/>
            <person name="Venter J.C."/>
            <person name="Tettelin H."/>
            <person name="Bryant D.A."/>
            <person name="Fraser C.M."/>
        </authorList>
    </citation>
    <scope>NUCLEOTIDE SEQUENCE [LARGE SCALE GENOMIC DNA]</scope>
    <source>
        <strain evidence="2">ATCC 49652 / DSM 12025 / NBRC 103806 / TLS</strain>
    </source>
</reference>
<protein>
    <submittedName>
        <fullName evidence="1">Uncharacterized protein</fullName>
    </submittedName>
</protein>
<dbReference type="STRING" id="194439.CT0661"/>
<evidence type="ECO:0000313" key="2">
    <source>
        <dbReference type="Proteomes" id="UP000001007"/>
    </source>
</evidence>
<dbReference type="KEGG" id="cte:CT0661"/>
<name>Q8KEM6_CHLTE</name>
<proteinExistence type="predicted"/>
<sequence>MKDSFSGVAHSGQNANDFMQATVKSRCRFHFQTEAQCSRSIPSEKTGRVFK</sequence>
<gene>
    <name evidence="1" type="ordered locus">CT0661</name>
</gene>
<keyword evidence="2" id="KW-1185">Reference proteome</keyword>